<keyword evidence="1" id="KW-0812">Transmembrane</keyword>
<proteinExistence type="predicted"/>
<keyword evidence="1" id="KW-0472">Membrane</keyword>
<dbReference type="AlphaFoldDB" id="A0A225DMB9"/>
<evidence type="ECO:0000313" key="2">
    <source>
        <dbReference type="EMBL" id="OWK42153.1"/>
    </source>
</evidence>
<evidence type="ECO:0000313" key="3">
    <source>
        <dbReference type="Proteomes" id="UP000214646"/>
    </source>
</evidence>
<dbReference type="Proteomes" id="UP000214646">
    <property type="component" value="Unassembled WGS sequence"/>
</dbReference>
<name>A0A225DMB9_9BACT</name>
<evidence type="ECO:0000256" key="1">
    <source>
        <dbReference type="SAM" id="Phobius"/>
    </source>
</evidence>
<gene>
    <name evidence="2" type="ORF">FRUB_04231</name>
</gene>
<protein>
    <submittedName>
        <fullName evidence="2">Uncharacterized protein</fullName>
    </submittedName>
</protein>
<dbReference type="RefSeq" id="WP_088255359.1">
    <property type="nucleotide sequence ID" value="NZ_NIDE01000005.1"/>
</dbReference>
<sequence length="114" mass="13089">MRKFLLRLWAILASCIVLYLAIGIAMFFFRDFTDRSRVDEQARAQVAKDFPSATVTDVMVTLKRESSDVREYAVGVTLYLNGETREAGFSCSSRHPHFLRWWQPTQQHMAAKAG</sequence>
<reference evidence="3" key="1">
    <citation type="submission" date="2017-06" db="EMBL/GenBank/DDBJ databases">
        <title>Genome analysis of Fimbriiglobus ruber SP5, the first member of the order Planctomycetales with confirmed chitinolytic capability.</title>
        <authorList>
            <person name="Ravin N.V."/>
            <person name="Rakitin A.L."/>
            <person name="Ivanova A.A."/>
            <person name="Beletsky A.V."/>
            <person name="Kulichevskaya I.S."/>
            <person name="Mardanov A.V."/>
            <person name="Dedysh S.N."/>
        </authorList>
    </citation>
    <scope>NUCLEOTIDE SEQUENCE [LARGE SCALE GENOMIC DNA]</scope>
    <source>
        <strain evidence="3">SP5</strain>
    </source>
</reference>
<keyword evidence="1" id="KW-1133">Transmembrane helix</keyword>
<organism evidence="2 3">
    <name type="scientific">Fimbriiglobus ruber</name>
    <dbReference type="NCBI Taxonomy" id="1908690"/>
    <lineage>
        <taxon>Bacteria</taxon>
        <taxon>Pseudomonadati</taxon>
        <taxon>Planctomycetota</taxon>
        <taxon>Planctomycetia</taxon>
        <taxon>Gemmatales</taxon>
        <taxon>Gemmataceae</taxon>
        <taxon>Fimbriiglobus</taxon>
    </lineage>
</organism>
<accession>A0A225DMB9</accession>
<keyword evidence="3" id="KW-1185">Reference proteome</keyword>
<dbReference type="EMBL" id="NIDE01000005">
    <property type="protein sequence ID" value="OWK42153.1"/>
    <property type="molecule type" value="Genomic_DNA"/>
</dbReference>
<comment type="caution">
    <text evidence="2">The sequence shown here is derived from an EMBL/GenBank/DDBJ whole genome shotgun (WGS) entry which is preliminary data.</text>
</comment>
<feature type="transmembrane region" description="Helical" evidence="1">
    <location>
        <begin position="6"/>
        <end position="29"/>
    </location>
</feature>